<feature type="domain" description="SGNH hydrolase-type esterase" evidence="1">
    <location>
        <begin position="6"/>
        <end position="173"/>
    </location>
</feature>
<sequence length="184" mass="20445">MQKLILFGDSITAGYTEGEITLKLNDAIGSRTLAYTIRNAGIPGDTTRDGLLRVEEHVVAYQPDKVTVFFGANDVSLLSDVSLELFKVNLKDLVTKIGTNRVILIGTPYACQTLYATERPLACLKAYDEAARKIAEAYQISFISLLEEMQKNSNPNHYLQADGLHFSDEGYELLGQLIVEKLRK</sequence>
<dbReference type="InterPro" id="IPR036514">
    <property type="entry name" value="SGNH_hydro_sf"/>
</dbReference>
<dbReference type="InterPro" id="IPR008265">
    <property type="entry name" value="Lipase_GDSL_AS"/>
</dbReference>
<dbReference type="Gene3D" id="3.40.50.1110">
    <property type="entry name" value="SGNH hydrolase"/>
    <property type="match status" value="1"/>
</dbReference>
<dbReference type="PANTHER" id="PTHR14209:SF19">
    <property type="entry name" value="ISOAMYL ACETATE-HYDROLYZING ESTERASE 1 HOMOLOG"/>
    <property type="match status" value="1"/>
</dbReference>
<keyword evidence="3" id="KW-1185">Reference proteome</keyword>
<dbReference type="InterPro" id="IPR013830">
    <property type="entry name" value="SGNH_hydro"/>
</dbReference>
<dbReference type="AlphaFoldDB" id="A0A4S3B7X1"/>
<dbReference type="SUPFAM" id="SSF52266">
    <property type="entry name" value="SGNH hydrolase"/>
    <property type="match status" value="1"/>
</dbReference>
<organism evidence="2 3">
    <name type="scientific">Vagococcus silagei</name>
    <dbReference type="NCBI Taxonomy" id="2508885"/>
    <lineage>
        <taxon>Bacteria</taxon>
        <taxon>Bacillati</taxon>
        <taxon>Bacillota</taxon>
        <taxon>Bacilli</taxon>
        <taxon>Lactobacillales</taxon>
        <taxon>Enterococcaceae</taxon>
        <taxon>Vagococcus</taxon>
    </lineage>
</organism>
<dbReference type="GO" id="GO:0016298">
    <property type="term" value="F:lipase activity"/>
    <property type="evidence" value="ECO:0007669"/>
    <property type="project" value="InterPro"/>
</dbReference>
<dbReference type="OrthoDB" id="388542at2"/>
<protein>
    <submittedName>
        <fullName evidence="2">Esterase</fullName>
    </submittedName>
</protein>
<dbReference type="RefSeq" id="WP_136137152.1">
    <property type="nucleotide sequence ID" value="NZ_SDGV01000017.1"/>
</dbReference>
<proteinExistence type="predicted"/>
<reference evidence="2 3" key="1">
    <citation type="submission" date="2019-01" db="EMBL/GenBank/DDBJ databases">
        <title>Vagococcus silagei sp. nov. isolated from brewer's grain.</title>
        <authorList>
            <person name="Guu J.-R."/>
        </authorList>
    </citation>
    <scope>NUCLEOTIDE SEQUENCE [LARGE SCALE GENOMIC DNA]</scope>
    <source>
        <strain evidence="2 3">2B-2</strain>
    </source>
</reference>
<evidence type="ECO:0000313" key="2">
    <source>
        <dbReference type="EMBL" id="THB60905.1"/>
    </source>
</evidence>
<dbReference type="InterPro" id="IPR045136">
    <property type="entry name" value="Iah1-like"/>
</dbReference>
<dbReference type="PANTHER" id="PTHR14209">
    <property type="entry name" value="ISOAMYL ACETATE-HYDROLYZING ESTERASE 1"/>
    <property type="match status" value="1"/>
</dbReference>
<dbReference type="Proteomes" id="UP000310506">
    <property type="component" value="Unassembled WGS sequence"/>
</dbReference>
<dbReference type="Pfam" id="PF13472">
    <property type="entry name" value="Lipase_GDSL_2"/>
    <property type="match status" value="1"/>
</dbReference>
<gene>
    <name evidence="2" type="ORF">ESZ54_08035</name>
</gene>
<evidence type="ECO:0000259" key="1">
    <source>
        <dbReference type="Pfam" id="PF13472"/>
    </source>
</evidence>
<evidence type="ECO:0000313" key="3">
    <source>
        <dbReference type="Proteomes" id="UP000310506"/>
    </source>
</evidence>
<comment type="caution">
    <text evidence="2">The sequence shown here is derived from an EMBL/GenBank/DDBJ whole genome shotgun (WGS) entry which is preliminary data.</text>
</comment>
<dbReference type="GO" id="GO:0006629">
    <property type="term" value="P:lipid metabolic process"/>
    <property type="evidence" value="ECO:0007669"/>
    <property type="project" value="InterPro"/>
</dbReference>
<name>A0A4S3B7X1_9ENTE</name>
<accession>A0A4S3B7X1</accession>
<dbReference type="PROSITE" id="PS01098">
    <property type="entry name" value="LIPASE_GDSL_SER"/>
    <property type="match status" value="1"/>
</dbReference>
<dbReference type="EMBL" id="SDGV01000017">
    <property type="protein sequence ID" value="THB60905.1"/>
    <property type="molecule type" value="Genomic_DNA"/>
</dbReference>